<dbReference type="GO" id="GO:0003700">
    <property type="term" value="F:DNA-binding transcription factor activity"/>
    <property type="evidence" value="ECO:0007669"/>
    <property type="project" value="InterPro"/>
</dbReference>
<dbReference type="SUPFAM" id="SSF46785">
    <property type="entry name" value="Winged helix' DNA-binding domain"/>
    <property type="match status" value="1"/>
</dbReference>
<dbReference type="Pfam" id="PF03466">
    <property type="entry name" value="LysR_substrate"/>
    <property type="match status" value="1"/>
</dbReference>
<dbReference type="InterPro" id="IPR036390">
    <property type="entry name" value="WH_DNA-bd_sf"/>
</dbReference>
<dbReference type="PRINTS" id="PR00039">
    <property type="entry name" value="HTHLYSR"/>
</dbReference>
<proteinExistence type="inferred from homology"/>
<dbReference type="RefSeq" id="WP_119147556.1">
    <property type="nucleotide sequence ID" value="NZ_JBHSOV010000044.1"/>
</dbReference>
<dbReference type="CDD" id="cd05466">
    <property type="entry name" value="PBP2_LTTR_substrate"/>
    <property type="match status" value="1"/>
</dbReference>
<dbReference type="SUPFAM" id="SSF53850">
    <property type="entry name" value="Periplasmic binding protein-like II"/>
    <property type="match status" value="1"/>
</dbReference>
<evidence type="ECO:0000256" key="4">
    <source>
        <dbReference type="ARBA" id="ARBA00023163"/>
    </source>
</evidence>
<comment type="similarity">
    <text evidence="1">Belongs to the LysR transcriptional regulatory family.</text>
</comment>
<dbReference type="PROSITE" id="PS50931">
    <property type="entry name" value="HTH_LYSR"/>
    <property type="match status" value="1"/>
</dbReference>
<evidence type="ECO:0000313" key="6">
    <source>
        <dbReference type="EMBL" id="RIE05176.1"/>
    </source>
</evidence>
<keyword evidence="7" id="KW-1185">Reference proteome</keyword>
<dbReference type="OrthoDB" id="9803735at2"/>
<evidence type="ECO:0000256" key="1">
    <source>
        <dbReference type="ARBA" id="ARBA00009437"/>
    </source>
</evidence>
<gene>
    <name evidence="6" type="ORF">D3H35_02060</name>
</gene>
<dbReference type="GO" id="GO:0005829">
    <property type="term" value="C:cytosol"/>
    <property type="evidence" value="ECO:0007669"/>
    <property type="project" value="TreeGrafter"/>
</dbReference>
<dbReference type="InterPro" id="IPR036388">
    <property type="entry name" value="WH-like_DNA-bd_sf"/>
</dbReference>
<dbReference type="PANTHER" id="PTHR30419">
    <property type="entry name" value="HTH-TYPE TRANSCRIPTIONAL REGULATOR YBHD"/>
    <property type="match status" value="1"/>
</dbReference>
<organism evidence="6 7">
    <name type="scientific">Cohnella faecalis</name>
    <dbReference type="NCBI Taxonomy" id="2315694"/>
    <lineage>
        <taxon>Bacteria</taxon>
        <taxon>Bacillati</taxon>
        <taxon>Bacillota</taxon>
        <taxon>Bacilli</taxon>
        <taxon>Bacillales</taxon>
        <taxon>Paenibacillaceae</taxon>
        <taxon>Cohnella</taxon>
    </lineage>
</organism>
<dbReference type="InterPro" id="IPR000847">
    <property type="entry name" value="LysR_HTH_N"/>
</dbReference>
<dbReference type="Proteomes" id="UP000266340">
    <property type="component" value="Unassembled WGS sequence"/>
</dbReference>
<dbReference type="InterPro" id="IPR005119">
    <property type="entry name" value="LysR_subst-bd"/>
</dbReference>
<dbReference type="PANTHER" id="PTHR30419:SF25">
    <property type="entry name" value="HTH-TYPE TRANSCRIPTIONAL REGULATOR YTLI"/>
    <property type="match status" value="1"/>
</dbReference>
<sequence>MDIRTIKTFQTIVKHGSFQRAADELQYSQSTITMHIQKLETDVGLKLLERGKKLRLTEAGRLLNQKADVLLKDYDHLNSSMAELVQGEAGVVRLGVMEPTASYRLPAIIGPFLQQYPKVQISIQIGNTTVLHQMLEEDQVDWVICTTPDTGIGHLFEPLFVEKLGLLMPDSHPLAVKEAIYLRDLQNENLLVTTNVCPFRRKLESSLLEKGGSPYNGMEIGNMAALKFYVQASFGLAVVPYITAVPAPAGTVLREIEDLDSGLVTGLLRKESGAVLSSASIKLIECLREGLTKPLQPIDSAASPIFPSISSRNV</sequence>
<dbReference type="Gene3D" id="1.10.10.10">
    <property type="entry name" value="Winged helix-like DNA-binding domain superfamily/Winged helix DNA-binding domain"/>
    <property type="match status" value="1"/>
</dbReference>
<dbReference type="Pfam" id="PF00126">
    <property type="entry name" value="HTH_1"/>
    <property type="match status" value="1"/>
</dbReference>
<reference evidence="6 7" key="1">
    <citation type="submission" date="2018-09" db="EMBL/GenBank/DDBJ databases">
        <title>Cohnella cavernae sp. nov., isolated from a karst cave.</title>
        <authorList>
            <person name="Zhu H."/>
        </authorList>
    </citation>
    <scope>NUCLEOTIDE SEQUENCE [LARGE SCALE GENOMIC DNA]</scope>
    <source>
        <strain evidence="6 7">K2E09-144</strain>
    </source>
</reference>
<keyword evidence="4" id="KW-0804">Transcription</keyword>
<name>A0A398CP59_9BACL</name>
<dbReference type="Gene3D" id="3.40.190.10">
    <property type="entry name" value="Periplasmic binding protein-like II"/>
    <property type="match status" value="2"/>
</dbReference>
<evidence type="ECO:0000256" key="3">
    <source>
        <dbReference type="ARBA" id="ARBA00023125"/>
    </source>
</evidence>
<accession>A0A398CP59</accession>
<dbReference type="EMBL" id="QXJM01000015">
    <property type="protein sequence ID" value="RIE05176.1"/>
    <property type="molecule type" value="Genomic_DNA"/>
</dbReference>
<dbReference type="AlphaFoldDB" id="A0A398CP59"/>
<keyword evidence="3" id="KW-0238">DNA-binding</keyword>
<keyword evidence="2" id="KW-0805">Transcription regulation</keyword>
<evidence type="ECO:0000259" key="5">
    <source>
        <dbReference type="PROSITE" id="PS50931"/>
    </source>
</evidence>
<dbReference type="InterPro" id="IPR050950">
    <property type="entry name" value="HTH-type_LysR_regulators"/>
</dbReference>
<evidence type="ECO:0000313" key="7">
    <source>
        <dbReference type="Proteomes" id="UP000266340"/>
    </source>
</evidence>
<dbReference type="FunFam" id="1.10.10.10:FF:000001">
    <property type="entry name" value="LysR family transcriptional regulator"/>
    <property type="match status" value="1"/>
</dbReference>
<evidence type="ECO:0000256" key="2">
    <source>
        <dbReference type="ARBA" id="ARBA00023015"/>
    </source>
</evidence>
<comment type="caution">
    <text evidence="6">The sequence shown here is derived from an EMBL/GenBank/DDBJ whole genome shotgun (WGS) entry which is preliminary data.</text>
</comment>
<dbReference type="GO" id="GO:0003677">
    <property type="term" value="F:DNA binding"/>
    <property type="evidence" value="ECO:0007669"/>
    <property type="project" value="UniProtKB-KW"/>
</dbReference>
<feature type="domain" description="HTH lysR-type" evidence="5">
    <location>
        <begin position="1"/>
        <end position="57"/>
    </location>
</feature>
<protein>
    <submittedName>
        <fullName evidence="6">LysR family transcriptional regulator</fullName>
    </submittedName>
</protein>